<reference evidence="5" key="1">
    <citation type="journal article" date="2017" name="Genome Biol.">
        <title>Comparative genomics reveals high biological diversity and specific adaptations in the industrially and medically important fungal genus Aspergillus.</title>
        <authorList>
            <person name="de Vries R.P."/>
            <person name="Riley R."/>
            <person name="Wiebenga A."/>
            <person name="Aguilar-Osorio G."/>
            <person name="Amillis S."/>
            <person name="Uchima C.A."/>
            <person name="Anderluh G."/>
            <person name="Asadollahi M."/>
            <person name="Askin M."/>
            <person name="Barry K."/>
            <person name="Battaglia E."/>
            <person name="Bayram O."/>
            <person name="Benocci T."/>
            <person name="Braus-Stromeyer S.A."/>
            <person name="Caldana C."/>
            <person name="Canovas D."/>
            <person name="Cerqueira G.C."/>
            <person name="Chen F."/>
            <person name="Chen W."/>
            <person name="Choi C."/>
            <person name="Clum A."/>
            <person name="Dos Santos R.A."/>
            <person name="Damasio A.R."/>
            <person name="Diallinas G."/>
            <person name="Emri T."/>
            <person name="Fekete E."/>
            <person name="Flipphi M."/>
            <person name="Freyberg S."/>
            <person name="Gallo A."/>
            <person name="Gournas C."/>
            <person name="Habgood R."/>
            <person name="Hainaut M."/>
            <person name="Harispe M.L."/>
            <person name="Henrissat B."/>
            <person name="Hilden K.S."/>
            <person name="Hope R."/>
            <person name="Hossain A."/>
            <person name="Karabika E."/>
            <person name="Karaffa L."/>
            <person name="Karanyi Z."/>
            <person name="Krasevec N."/>
            <person name="Kuo A."/>
            <person name="Kusch H."/>
            <person name="LaButti K."/>
            <person name="Lagendijk E.L."/>
            <person name="Lapidus A."/>
            <person name="Levasseur A."/>
            <person name="Lindquist E."/>
            <person name="Lipzen A."/>
            <person name="Logrieco A.F."/>
            <person name="MacCabe A."/>
            <person name="Maekelae M.R."/>
            <person name="Malavazi I."/>
            <person name="Melin P."/>
            <person name="Meyer V."/>
            <person name="Mielnichuk N."/>
            <person name="Miskei M."/>
            <person name="Molnar A.P."/>
            <person name="Mule G."/>
            <person name="Ngan C.Y."/>
            <person name="Orejas M."/>
            <person name="Orosz E."/>
            <person name="Ouedraogo J.P."/>
            <person name="Overkamp K.M."/>
            <person name="Park H.-S."/>
            <person name="Perrone G."/>
            <person name="Piumi F."/>
            <person name="Punt P.J."/>
            <person name="Ram A.F."/>
            <person name="Ramon A."/>
            <person name="Rauscher S."/>
            <person name="Record E."/>
            <person name="Riano-Pachon D.M."/>
            <person name="Robert V."/>
            <person name="Roehrig J."/>
            <person name="Ruller R."/>
            <person name="Salamov A."/>
            <person name="Salih N.S."/>
            <person name="Samson R.A."/>
            <person name="Sandor E."/>
            <person name="Sanguinetti M."/>
            <person name="Schuetze T."/>
            <person name="Sepcic K."/>
            <person name="Shelest E."/>
            <person name="Sherlock G."/>
            <person name="Sophianopoulou V."/>
            <person name="Squina F.M."/>
            <person name="Sun H."/>
            <person name="Susca A."/>
            <person name="Todd R.B."/>
            <person name="Tsang A."/>
            <person name="Unkles S.E."/>
            <person name="van de Wiele N."/>
            <person name="van Rossen-Uffink D."/>
            <person name="Oliveira J.V."/>
            <person name="Vesth T.C."/>
            <person name="Visser J."/>
            <person name="Yu J.-H."/>
            <person name="Zhou M."/>
            <person name="Andersen M.R."/>
            <person name="Archer D.B."/>
            <person name="Baker S.E."/>
            <person name="Benoit I."/>
            <person name="Brakhage A.A."/>
            <person name="Braus G.H."/>
            <person name="Fischer R."/>
            <person name="Frisvad J.C."/>
            <person name="Goldman G.H."/>
            <person name="Houbraken J."/>
            <person name="Oakley B."/>
            <person name="Pocsi I."/>
            <person name="Scazzocchio C."/>
            <person name="Seiboth B."/>
            <person name="vanKuyk P.A."/>
            <person name="Wortman J."/>
            <person name="Dyer P.S."/>
            <person name="Grigoriev I.V."/>
        </authorList>
    </citation>
    <scope>NUCLEOTIDE SEQUENCE [LARGE SCALE GENOMIC DNA]</scope>
    <source>
        <strain evidence="5">CBS 506.65</strain>
    </source>
</reference>
<evidence type="ECO:0000256" key="2">
    <source>
        <dbReference type="ARBA" id="ARBA00023239"/>
    </source>
</evidence>
<evidence type="ECO:0000256" key="1">
    <source>
        <dbReference type="ARBA" id="ARBA00022729"/>
    </source>
</evidence>
<dbReference type="GO" id="GO:0016829">
    <property type="term" value="F:lyase activity"/>
    <property type="evidence" value="ECO:0007669"/>
    <property type="project" value="UniProtKB-KW"/>
</dbReference>
<keyword evidence="2" id="KW-0456">Lyase</keyword>
<dbReference type="RefSeq" id="XP_022577155.1">
    <property type="nucleotide sequence ID" value="XM_022726557.1"/>
</dbReference>
<evidence type="ECO:0000313" key="5">
    <source>
        <dbReference type="Proteomes" id="UP000184188"/>
    </source>
</evidence>
<gene>
    <name evidence="4" type="ORF">ASPZODRAFT_162077</name>
</gene>
<keyword evidence="5" id="KW-1185">Reference proteome</keyword>
<dbReference type="OrthoDB" id="5302720at2759"/>
<dbReference type="EMBL" id="KV878357">
    <property type="protein sequence ID" value="OJJ42645.1"/>
    <property type="molecule type" value="Genomic_DNA"/>
</dbReference>
<organism evidence="4 5">
    <name type="scientific">Penicilliopsis zonata CBS 506.65</name>
    <dbReference type="NCBI Taxonomy" id="1073090"/>
    <lineage>
        <taxon>Eukaryota</taxon>
        <taxon>Fungi</taxon>
        <taxon>Dikarya</taxon>
        <taxon>Ascomycota</taxon>
        <taxon>Pezizomycotina</taxon>
        <taxon>Eurotiomycetes</taxon>
        <taxon>Eurotiomycetidae</taxon>
        <taxon>Eurotiales</taxon>
        <taxon>Aspergillaceae</taxon>
        <taxon>Penicilliopsis</taxon>
    </lineage>
</organism>
<accession>A0A1L9S684</accession>
<dbReference type="InterPro" id="IPR008397">
    <property type="entry name" value="Alginate_lyase_dom"/>
</dbReference>
<dbReference type="Gene3D" id="1.50.10.100">
    <property type="entry name" value="Chondroitin AC/alginate lyase"/>
    <property type="match status" value="1"/>
</dbReference>
<protein>
    <recommendedName>
        <fullName evidence="3">Alginate lyase domain-containing protein</fullName>
    </recommendedName>
</protein>
<keyword evidence="1" id="KW-0732">Signal</keyword>
<name>A0A1L9S684_9EURO</name>
<dbReference type="VEuPathDB" id="FungiDB:ASPZODRAFT_162077"/>
<dbReference type="STRING" id="1073090.A0A1L9S684"/>
<dbReference type="AlphaFoldDB" id="A0A1L9S684"/>
<proteinExistence type="predicted"/>
<feature type="domain" description="Alginate lyase" evidence="3">
    <location>
        <begin position="47"/>
        <end position="283"/>
    </location>
</feature>
<evidence type="ECO:0000259" key="3">
    <source>
        <dbReference type="Pfam" id="PF05426"/>
    </source>
</evidence>
<dbReference type="SUPFAM" id="SSF48230">
    <property type="entry name" value="Chondroitin AC/alginate lyase"/>
    <property type="match status" value="1"/>
</dbReference>
<dbReference type="Proteomes" id="UP000184188">
    <property type="component" value="Unassembled WGS sequence"/>
</dbReference>
<sequence length="392" mass="42757">MKLANIFYLATFGLNDSQSQQTIVHPGLLHSDRDFARIQGYIAAKTQPQYQAWLNLAAAANPDYVPSPQVYVCRGDSDCTQNYPSLYRDIAAAYANALTWRINGTTANADAAARILDAWSSTLTEGILGSADRFLAAGLYGYQLANVAEILREYPAWTGLDAVIEILVKYFYAENIDFLVNHNGASIDNYWANWDLCTLCSIHSIGVLSDNQTMIDEAIDYFKNGTGMGALLNAIWYISTEEGSDKPLGQGQEAGRDQGHSTLDFALLGVLAQQGYNQGVDLFSLYSNRILAGSEYAFKYNVYEDVPFETYTNIHGTATGISPASRGDIRPIAELLYAHYNGVMGLNASWTGLYRDLVVNASGGAEGGGGDYGSTSGGYDQLGWGTILYRRD</sequence>
<dbReference type="Pfam" id="PF05426">
    <property type="entry name" value="Alginate_lyase"/>
    <property type="match status" value="1"/>
</dbReference>
<dbReference type="InterPro" id="IPR008929">
    <property type="entry name" value="Chondroitin_lyas"/>
</dbReference>
<dbReference type="GeneID" id="34613021"/>
<evidence type="ECO:0000313" key="4">
    <source>
        <dbReference type="EMBL" id="OJJ42645.1"/>
    </source>
</evidence>
<dbReference type="GO" id="GO:0042597">
    <property type="term" value="C:periplasmic space"/>
    <property type="evidence" value="ECO:0007669"/>
    <property type="project" value="InterPro"/>
</dbReference>